<comment type="caution">
    <text evidence="3">The sequence shown here is derived from an EMBL/GenBank/DDBJ whole genome shotgun (WGS) entry which is preliminary data.</text>
</comment>
<evidence type="ECO:0000313" key="3">
    <source>
        <dbReference type="EMBL" id="TDS18672.1"/>
    </source>
</evidence>
<gene>
    <name evidence="3" type="ORF">DFQ03_0380</name>
</gene>
<accession>A0A4R7DDX2</accession>
<feature type="domain" description="YCII-related" evidence="2">
    <location>
        <begin position="10"/>
        <end position="113"/>
    </location>
</feature>
<proteinExistence type="inferred from homology"/>
<dbReference type="EMBL" id="SNZW01000011">
    <property type="protein sequence ID" value="TDS18672.1"/>
    <property type="molecule type" value="Genomic_DNA"/>
</dbReference>
<dbReference type="Gene3D" id="3.30.70.1060">
    <property type="entry name" value="Dimeric alpha+beta barrel"/>
    <property type="match status" value="1"/>
</dbReference>
<keyword evidence="4" id="KW-1185">Reference proteome</keyword>
<name>A0A4R7DDX2_9FLAO</name>
<dbReference type="Proteomes" id="UP000295274">
    <property type="component" value="Unassembled WGS sequence"/>
</dbReference>
<dbReference type="PANTHER" id="PTHR35174">
    <property type="entry name" value="BLL7171 PROTEIN-RELATED"/>
    <property type="match status" value="1"/>
</dbReference>
<dbReference type="Pfam" id="PF03795">
    <property type="entry name" value="YCII"/>
    <property type="match status" value="1"/>
</dbReference>
<dbReference type="InterPro" id="IPR005545">
    <property type="entry name" value="YCII"/>
</dbReference>
<dbReference type="RefSeq" id="WP_133671314.1">
    <property type="nucleotide sequence ID" value="NZ_SNZW01000011.1"/>
</dbReference>
<evidence type="ECO:0000256" key="1">
    <source>
        <dbReference type="ARBA" id="ARBA00007689"/>
    </source>
</evidence>
<dbReference type="InterPro" id="IPR011008">
    <property type="entry name" value="Dimeric_a/b-barrel"/>
</dbReference>
<sequence>MKDFMMIFIGADYQELGLSPEQLQERMGKWFAWNEKMQKQGIVKAGDALVPNVKRVSGPNRTVTDAPLIEGKELIGGYYIVQAENADAVVKIAGDYPDYDLDGTVEIREVMVFDQQ</sequence>
<evidence type="ECO:0000259" key="2">
    <source>
        <dbReference type="Pfam" id="PF03795"/>
    </source>
</evidence>
<reference evidence="3 4" key="1">
    <citation type="submission" date="2019-03" db="EMBL/GenBank/DDBJ databases">
        <title>Genomic Encyclopedia of Type Strains, Phase III (KMG-III): the genomes of soil and plant-associated and newly described type strains.</title>
        <authorList>
            <person name="Whitman W."/>
        </authorList>
    </citation>
    <scope>NUCLEOTIDE SEQUENCE [LARGE SCALE GENOMIC DNA]</scope>
    <source>
        <strain evidence="3 4">CECT 8455</strain>
    </source>
</reference>
<dbReference type="PANTHER" id="PTHR35174:SF1">
    <property type="entry name" value="BLL0086 PROTEIN"/>
    <property type="match status" value="1"/>
</dbReference>
<organism evidence="3 4">
    <name type="scientific">Maribacter caenipelagi</name>
    <dbReference type="NCBI Taxonomy" id="1447781"/>
    <lineage>
        <taxon>Bacteria</taxon>
        <taxon>Pseudomonadati</taxon>
        <taxon>Bacteroidota</taxon>
        <taxon>Flavobacteriia</taxon>
        <taxon>Flavobacteriales</taxon>
        <taxon>Flavobacteriaceae</taxon>
        <taxon>Maribacter</taxon>
    </lineage>
</organism>
<evidence type="ECO:0000313" key="4">
    <source>
        <dbReference type="Proteomes" id="UP000295274"/>
    </source>
</evidence>
<dbReference type="OrthoDB" id="7782105at2"/>
<protein>
    <recommendedName>
        <fullName evidence="2">YCII-related domain-containing protein</fullName>
    </recommendedName>
</protein>
<dbReference type="SUPFAM" id="SSF54909">
    <property type="entry name" value="Dimeric alpha+beta barrel"/>
    <property type="match status" value="1"/>
</dbReference>
<dbReference type="AlphaFoldDB" id="A0A4R7DDX2"/>
<comment type="similarity">
    <text evidence="1">Belongs to the YciI family.</text>
</comment>